<name>A0AAJ0FEV5_9PEZI</name>
<feature type="region of interest" description="Disordered" evidence="1">
    <location>
        <begin position="391"/>
        <end position="428"/>
    </location>
</feature>
<reference evidence="3" key="1">
    <citation type="submission" date="2023-06" db="EMBL/GenBank/DDBJ databases">
        <title>Genome-scale phylogeny and comparative genomics of the fungal order Sordariales.</title>
        <authorList>
            <consortium name="Lawrence Berkeley National Laboratory"/>
            <person name="Hensen N."/>
            <person name="Bonometti L."/>
            <person name="Westerberg I."/>
            <person name="Brannstrom I.O."/>
            <person name="Guillou S."/>
            <person name="Cros-Aarteil S."/>
            <person name="Calhoun S."/>
            <person name="Haridas S."/>
            <person name="Kuo A."/>
            <person name="Mondo S."/>
            <person name="Pangilinan J."/>
            <person name="Riley R."/>
            <person name="Labutti K."/>
            <person name="Andreopoulos B."/>
            <person name="Lipzen A."/>
            <person name="Chen C."/>
            <person name="Yanf M."/>
            <person name="Daum C."/>
            <person name="Ng V."/>
            <person name="Clum A."/>
            <person name="Steindorff A."/>
            <person name="Ohm R."/>
            <person name="Martin F."/>
            <person name="Silar P."/>
            <person name="Natvig D."/>
            <person name="Lalanne C."/>
            <person name="Gautier V."/>
            <person name="Ament-Velasquez S.L."/>
            <person name="Kruys A."/>
            <person name="Hutchinson M.I."/>
            <person name="Powell A.J."/>
            <person name="Barry K."/>
            <person name="Miller A.N."/>
            <person name="Grigoriev I.V."/>
            <person name="Debuchy R."/>
            <person name="Gladieux P."/>
            <person name="Thoren M.H."/>
            <person name="Johannesson H."/>
        </authorList>
    </citation>
    <scope>NUCLEOTIDE SEQUENCE</scope>
    <source>
        <strain evidence="3">PSN4</strain>
    </source>
</reference>
<evidence type="ECO:0000313" key="3">
    <source>
        <dbReference type="EMBL" id="KAK1759179.1"/>
    </source>
</evidence>
<feature type="chain" id="PRO_5042606647" description="Secreted protein" evidence="2">
    <location>
        <begin position="19"/>
        <end position="488"/>
    </location>
</feature>
<proteinExistence type="predicted"/>
<organism evidence="3 4">
    <name type="scientific">Echria macrotheca</name>
    <dbReference type="NCBI Taxonomy" id="438768"/>
    <lineage>
        <taxon>Eukaryota</taxon>
        <taxon>Fungi</taxon>
        <taxon>Dikarya</taxon>
        <taxon>Ascomycota</taxon>
        <taxon>Pezizomycotina</taxon>
        <taxon>Sordariomycetes</taxon>
        <taxon>Sordariomycetidae</taxon>
        <taxon>Sordariales</taxon>
        <taxon>Schizotheciaceae</taxon>
        <taxon>Echria</taxon>
    </lineage>
</organism>
<evidence type="ECO:0008006" key="5">
    <source>
        <dbReference type="Google" id="ProtNLM"/>
    </source>
</evidence>
<comment type="caution">
    <text evidence="3">The sequence shown here is derived from an EMBL/GenBank/DDBJ whole genome shotgun (WGS) entry which is preliminary data.</text>
</comment>
<keyword evidence="2" id="KW-0732">Signal</keyword>
<evidence type="ECO:0000313" key="4">
    <source>
        <dbReference type="Proteomes" id="UP001239445"/>
    </source>
</evidence>
<evidence type="ECO:0000256" key="1">
    <source>
        <dbReference type="SAM" id="MobiDB-lite"/>
    </source>
</evidence>
<feature type="signal peptide" evidence="2">
    <location>
        <begin position="1"/>
        <end position="18"/>
    </location>
</feature>
<dbReference type="EMBL" id="MU839828">
    <property type="protein sequence ID" value="KAK1759179.1"/>
    <property type="molecule type" value="Genomic_DNA"/>
</dbReference>
<gene>
    <name evidence="3" type="ORF">QBC47DRAFT_292985</name>
</gene>
<sequence length="488" mass="51876">MVRQFLALSLLGLSAVTALPTNTVEERQAFTIGGGEGGGFVGGSSDCQLSDPSAQGSCVFTPLTGGFNPPRLAKRDDANKAQLLKLQNDLVTLQNKPNKTAADNRKIKELQKKIEKLAGIISISAPDGGSVTFTPGKRDDANKERLKELEDDLVQLQNKPYKTAADNRKIKELQYKIKKLAGIISISAPDGSSTTFTPGKRDSITFEPVGAFTDECPKDVSGVQRALSKLLKVSKPSVSEFLAIQRLTHLLAGCGYAISDDGATFFKIGKRGLPTTELTIVSGLQQAYTDALRALNGAKPSLTTWLALQSVADQLEYYGVTVDRAAGFGTAALVPRQFTLGCSPTDVISLTTIWNALANSFGKDVRKWPRDIYWQFYSVIQTLRTCGVDVGSMNPNPTVPGGSITPDPTYPGGSLKPDPTSSGGALKPDPYSSAAMLEALEALEDAYGKDASKVPAAVRPTMDTIVADLRGQGVVVIGWPSSSFGISP</sequence>
<dbReference type="Proteomes" id="UP001239445">
    <property type="component" value="Unassembled WGS sequence"/>
</dbReference>
<keyword evidence="4" id="KW-1185">Reference proteome</keyword>
<protein>
    <recommendedName>
        <fullName evidence="5">Secreted protein</fullName>
    </recommendedName>
</protein>
<accession>A0AAJ0FEV5</accession>
<dbReference type="AlphaFoldDB" id="A0AAJ0FEV5"/>
<evidence type="ECO:0000256" key="2">
    <source>
        <dbReference type="SAM" id="SignalP"/>
    </source>
</evidence>